<keyword evidence="2" id="KW-1185">Reference proteome</keyword>
<sequence length="75" mass="8808">MPYDIRQQSSIYEIRDEIQVLLAYQPQVFEFSLEGIECLTLKEIGVLLFAQRLAKEYGTKIELGSPKKERMRENI</sequence>
<dbReference type="RefSeq" id="WP_009629291.1">
    <property type="nucleotide sequence ID" value="NZ_VBTY01000277.1"/>
</dbReference>
<evidence type="ECO:0000313" key="2">
    <source>
        <dbReference type="Proteomes" id="UP001152872"/>
    </source>
</evidence>
<name>A0A9X4MD05_9CYAN</name>
<reference evidence="1" key="1">
    <citation type="submission" date="2019-05" db="EMBL/GenBank/DDBJ databases">
        <title>Whole genome sequencing of Pseudanabaena catenata USMAC16.</title>
        <authorList>
            <person name="Khan Z."/>
            <person name="Omar W.M."/>
            <person name="Convey P."/>
            <person name="Merican F."/>
            <person name="Najimudin N."/>
        </authorList>
    </citation>
    <scope>NUCLEOTIDE SEQUENCE</scope>
    <source>
        <strain evidence="1">USMAC16</strain>
    </source>
</reference>
<proteinExistence type="predicted"/>
<dbReference type="AlphaFoldDB" id="A0A9X4MD05"/>
<organism evidence="1 2">
    <name type="scientific">Pseudanabaena catenata USMAC16</name>
    <dbReference type="NCBI Taxonomy" id="1855837"/>
    <lineage>
        <taxon>Bacteria</taxon>
        <taxon>Bacillati</taxon>
        <taxon>Cyanobacteriota</taxon>
        <taxon>Cyanophyceae</taxon>
        <taxon>Pseudanabaenales</taxon>
        <taxon>Pseudanabaenaceae</taxon>
        <taxon>Pseudanabaena</taxon>
    </lineage>
</organism>
<dbReference type="Proteomes" id="UP001152872">
    <property type="component" value="Unassembled WGS sequence"/>
</dbReference>
<gene>
    <name evidence="1" type="ORF">FEV09_21335</name>
</gene>
<accession>A0A9X4MD05</accession>
<evidence type="ECO:0000313" key="1">
    <source>
        <dbReference type="EMBL" id="MDG3497087.1"/>
    </source>
</evidence>
<comment type="caution">
    <text evidence="1">The sequence shown here is derived from an EMBL/GenBank/DDBJ whole genome shotgun (WGS) entry which is preliminary data.</text>
</comment>
<dbReference type="EMBL" id="VBTY01000277">
    <property type="protein sequence ID" value="MDG3497087.1"/>
    <property type="molecule type" value="Genomic_DNA"/>
</dbReference>
<protein>
    <submittedName>
        <fullName evidence="1">Uncharacterized protein</fullName>
    </submittedName>
</protein>